<comment type="caution">
    <text evidence="1">The sequence shown here is derived from an EMBL/GenBank/DDBJ whole genome shotgun (WGS) entry which is preliminary data.</text>
</comment>
<gene>
    <name evidence="1" type="ORF">L1049_013333</name>
</gene>
<sequence>MLEHQNRSCSHSISMEQETFMKEFDGCRLRYVDSSMGVGCKSVSRCQIFLVSKDFELCRTIRREYPHPCHMCPTRVLDILQQSEKFLYLTRFIFTVDLTEGKAYQSNDGIPNLVAKTLREVWGNQVLSDNSFATIMYWEDEKIEISSFRSR</sequence>
<protein>
    <submittedName>
        <fullName evidence="1">Uncharacterized protein</fullName>
    </submittedName>
</protein>
<evidence type="ECO:0000313" key="1">
    <source>
        <dbReference type="EMBL" id="KAK9279653.1"/>
    </source>
</evidence>
<organism evidence="1 2">
    <name type="scientific">Liquidambar formosana</name>
    <name type="common">Formosan gum</name>
    <dbReference type="NCBI Taxonomy" id="63359"/>
    <lineage>
        <taxon>Eukaryota</taxon>
        <taxon>Viridiplantae</taxon>
        <taxon>Streptophyta</taxon>
        <taxon>Embryophyta</taxon>
        <taxon>Tracheophyta</taxon>
        <taxon>Spermatophyta</taxon>
        <taxon>Magnoliopsida</taxon>
        <taxon>eudicotyledons</taxon>
        <taxon>Gunneridae</taxon>
        <taxon>Pentapetalae</taxon>
        <taxon>Saxifragales</taxon>
        <taxon>Altingiaceae</taxon>
        <taxon>Liquidambar</taxon>
    </lineage>
</organism>
<dbReference type="EMBL" id="JBBPBK010000008">
    <property type="protein sequence ID" value="KAK9279653.1"/>
    <property type="molecule type" value="Genomic_DNA"/>
</dbReference>
<dbReference type="Proteomes" id="UP001415857">
    <property type="component" value="Unassembled WGS sequence"/>
</dbReference>
<reference evidence="1 2" key="1">
    <citation type="journal article" date="2024" name="Plant J.">
        <title>Genome sequences and population genomics reveal climatic adaptation and genomic divergence between two closely related sweetgum species.</title>
        <authorList>
            <person name="Xu W.Q."/>
            <person name="Ren C.Q."/>
            <person name="Zhang X.Y."/>
            <person name="Comes H.P."/>
            <person name="Liu X.H."/>
            <person name="Li Y.G."/>
            <person name="Kettle C.J."/>
            <person name="Jalonen R."/>
            <person name="Gaisberger H."/>
            <person name="Ma Y.Z."/>
            <person name="Qiu Y.X."/>
        </authorList>
    </citation>
    <scope>NUCLEOTIDE SEQUENCE [LARGE SCALE GENOMIC DNA]</scope>
    <source>
        <strain evidence="1">Hangzhou</strain>
    </source>
</reference>
<dbReference type="AlphaFoldDB" id="A0AAP0WXZ5"/>
<accession>A0AAP0WXZ5</accession>
<keyword evidence="2" id="KW-1185">Reference proteome</keyword>
<name>A0AAP0WXZ5_LIQFO</name>
<evidence type="ECO:0000313" key="2">
    <source>
        <dbReference type="Proteomes" id="UP001415857"/>
    </source>
</evidence>
<proteinExistence type="predicted"/>